<dbReference type="PROSITE" id="PS50929">
    <property type="entry name" value="ABC_TM1F"/>
    <property type="match status" value="1"/>
</dbReference>
<feature type="region of interest" description="Disordered" evidence="5">
    <location>
        <begin position="538"/>
        <end position="582"/>
    </location>
</feature>
<feature type="transmembrane region" description="Helical" evidence="6">
    <location>
        <begin position="245"/>
        <end position="268"/>
    </location>
</feature>
<evidence type="ECO:0000256" key="3">
    <source>
        <dbReference type="ARBA" id="ARBA00022989"/>
    </source>
</evidence>
<feature type="transmembrane region" description="Helical" evidence="6">
    <location>
        <begin position="52"/>
        <end position="73"/>
    </location>
</feature>
<name>A0ABN3FM95_9ACTN</name>
<accession>A0ABN3FM95</accession>
<feature type="region of interest" description="Disordered" evidence="5">
    <location>
        <begin position="319"/>
        <end position="365"/>
    </location>
</feature>
<feature type="transmembrane region" description="Helical" evidence="6">
    <location>
        <begin position="131"/>
        <end position="147"/>
    </location>
</feature>
<dbReference type="InterPro" id="IPR039421">
    <property type="entry name" value="Type_1_exporter"/>
</dbReference>
<keyword evidence="3 6" id="KW-1133">Transmembrane helix</keyword>
<gene>
    <name evidence="8" type="ORF">GCM10010246_15870</name>
</gene>
<proteinExistence type="predicted"/>
<evidence type="ECO:0000256" key="6">
    <source>
        <dbReference type="SAM" id="Phobius"/>
    </source>
</evidence>
<evidence type="ECO:0000313" key="9">
    <source>
        <dbReference type="Proteomes" id="UP001500253"/>
    </source>
</evidence>
<feature type="transmembrane region" description="Helical" evidence="6">
    <location>
        <begin position="12"/>
        <end position="32"/>
    </location>
</feature>
<evidence type="ECO:0000256" key="5">
    <source>
        <dbReference type="SAM" id="MobiDB-lite"/>
    </source>
</evidence>
<keyword evidence="2 6" id="KW-0812">Transmembrane</keyword>
<dbReference type="RefSeq" id="WP_346173734.1">
    <property type="nucleotide sequence ID" value="NZ_BAAASD010000004.1"/>
</dbReference>
<evidence type="ECO:0000313" key="8">
    <source>
        <dbReference type="EMBL" id="GAA2333161.1"/>
    </source>
</evidence>
<feature type="transmembrane region" description="Helical" evidence="6">
    <location>
        <begin position="153"/>
        <end position="175"/>
    </location>
</feature>
<dbReference type="Proteomes" id="UP001500253">
    <property type="component" value="Unassembled WGS sequence"/>
</dbReference>
<dbReference type="SUPFAM" id="SSF90123">
    <property type="entry name" value="ABC transporter transmembrane region"/>
    <property type="match status" value="1"/>
</dbReference>
<dbReference type="Gene3D" id="1.20.1560.10">
    <property type="entry name" value="ABC transporter type 1, transmembrane domain"/>
    <property type="match status" value="1"/>
</dbReference>
<feature type="compositionally biased region" description="Low complexity" evidence="5">
    <location>
        <begin position="324"/>
        <end position="338"/>
    </location>
</feature>
<evidence type="ECO:0000259" key="7">
    <source>
        <dbReference type="PROSITE" id="PS50929"/>
    </source>
</evidence>
<evidence type="ECO:0000256" key="2">
    <source>
        <dbReference type="ARBA" id="ARBA00022692"/>
    </source>
</evidence>
<feature type="domain" description="ABC transmembrane type-1" evidence="7">
    <location>
        <begin position="40"/>
        <end position="304"/>
    </location>
</feature>
<keyword evidence="4 6" id="KW-0472">Membrane</keyword>
<dbReference type="InterPro" id="IPR027417">
    <property type="entry name" value="P-loop_NTPase"/>
</dbReference>
<dbReference type="PANTHER" id="PTHR43394">
    <property type="entry name" value="ATP-DEPENDENT PERMEASE MDL1, MITOCHONDRIAL"/>
    <property type="match status" value="1"/>
</dbReference>
<evidence type="ECO:0000256" key="1">
    <source>
        <dbReference type="ARBA" id="ARBA00004651"/>
    </source>
</evidence>
<comment type="caution">
    <text evidence="8">The sequence shown here is derived from an EMBL/GenBank/DDBJ whole genome shotgun (WGS) entry which is preliminary data.</text>
</comment>
<sequence>MSGATGIAWRARTALVLEVAGAVATVGPLVAVVEVCRELLADDPDGARLGRLVLVVAAAAVAGFVCQLVGRVLSKQAGVRTQQALLLAVAGRLRGARAARPLHAAWKEHGTTLGRDIASVGVMVGRAGSELTAAALVFALSIGYLFWVDWLMALITLAPILLGFAAFGVISVRFFREMATDYAASIGGIDAVRPTIELQRRVNPAGSRAHTATATRRSARRLADVTDEFSEFFRVRIGSLLGGRALAEIAFSPLTVLVFVLCGGALLIRSDRLAPADLVPFLLLGAGLAAPLLAITYFLEEVGEGKKAAARLVQFTTGSAPSRPAAATGATDAPADTGTDTDTDTDTHTDTNTDADADADAGPGPALVLPERGVLTVVATTEQGADAVIDQITADTPAERFAAVEADPAVVIGPIGAYITADRADGGAEEAERAARLAGCHASIAALPRGYDAVVGTEAPRSYPEIQRLALARLLAAGREVVLLDQRAFPGDPDTLRAAVAELRERAAVVVVATGPPAVTEGRLVVTDAGQVVASGTHEELAGPDSPHAGLLGPAGHSRRDAGAVAWSTASAGVPASQEVSR</sequence>
<keyword evidence="9" id="KW-1185">Reference proteome</keyword>
<protein>
    <recommendedName>
        <fullName evidence="7">ABC transmembrane type-1 domain-containing protein</fullName>
    </recommendedName>
</protein>
<dbReference type="EMBL" id="BAAASD010000004">
    <property type="protein sequence ID" value="GAA2333161.1"/>
    <property type="molecule type" value="Genomic_DNA"/>
</dbReference>
<reference evidence="8 9" key="1">
    <citation type="journal article" date="2019" name="Int. J. Syst. Evol. Microbiol.">
        <title>The Global Catalogue of Microorganisms (GCM) 10K type strain sequencing project: providing services to taxonomists for standard genome sequencing and annotation.</title>
        <authorList>
            <consortium name="The Broad Institute Genomics Platform"/>
            <consortium name="The Broad Institute Genome Sequencing Center for Infectious Disease"/>
            <person name="Wu L."/>
            <person name="Ma J."/>
        </authorList>
    </citation>
    <scope>NUCLEOTIDE SEQUENCE [LARGE SCALE GENOMIC DNA]</scope>
    <source>
        <strain evidence="8 9">JCM 4316</strain>
    </source>
</reference>
<dbReference type="InterPro" id="IPR011527">
    <property type="entry name" value="ABC1_TM_dom"/>
</dbReference>
<evidence type="ECO:0000256" key="4">
    <source>
        <dbReference type="ARBA" id="ARBA00023136"/>
    </source>
</evidence>
<feature type="transmembrane region" description="Helical" evidence="6">
    <location>
        <begin position="280"/>
        <end position="299"/>
    </location>
</feature>
<dbReference type="Gene3D" id="3.40.50.300">
    <property type="entry name" value="P-loop containing nucleotide triphosphate hydrolases"/>
    <property type="match status" value="1"/>
</dbReference>
<comment type="subcellular location">
    <subcellularLocation>
        <location evidence="1">Cell membrane</location>
        <topology evidence="1">Multi-pass membrane protein</topology>
    </subcellularLocation>
</comment>
<dbReference type="SUPFAM" id="SSF52540">
    <property type="entry name" value="P-loop containing nucleoside triphosphate hydrolases"/>
    <property type="match status" value="1"/>
</dbReference>
<dbReference type="InterPro" id="IPR036640">
    <property type="entry name" value="ABC1_TM_sf"/>
</dbReference>
<organism evidence="8 9">
    <name type="scientific">Streptomyces cuspidosporus</name>
    <dbReference type="NCBI Taxonomy" id="66882"/>
    <lineage>
        <taxon>Bacteria</taxon>
        <taxon>Bacillati</taxon>
        <taxon>Actinomycetota</taxon>
        <taxon>Actinomycetes</taxon>
        <taxon>Kitasatosporales</taxon>
        <taxon>Streptomycetaceae</taxon>
        <taxon>Streptomyces</taxon>
    </lineage>
</organism>